<dbReference type="Pfam" id="PF00646">
    <property type="entry name" value="F-box"/>
    <property type="match status" value="1"/>
</dbReference>
<dbReference type="Pfam" id="PF24758">
    <property type="entry name" value="LRR_At5g56370"/>
    <property type="match status" value="2"/>
</dbReference>
<protein>
    <submittedName>
        <fullName evidence="3">Ribonuclease H-like superfamily</fullName>
    </submittedName>
</protein>
<dbReference type="EMBL" id="JAEFBK010000003">
    <property type="protein sequence ID" value="KAG7629143.1"/>
    <property type="molecule type" value="Genomic_DNA"/>
</dbReference>
<dbReference type="InterPro" id="IPR001810">
    <property type="entry name" value="F-box_dom"/>
</dbReference>
<accession>A0A8T2F5D6</accession>
<feature type="repeat" description="PPR" evidence="1">
    <location>
        <begin position="693"/>
        <end position="727"/>
    </location>
</feature>
<dbReference type="AlphaFoldDB" id="A0A8T2F5D6"/>
<gene>
    <name evidence="3" type="ORF">ISN45_At03g053070</name>
</gene>
<feature type="repeat" description="PPR" evidence="1">
    <location>
        <begin position="762"/>
        <end position="796"/>
    </location>
</feature>
<dbReference type="PROSITE" id="PS50181">
    <property type="entry name" value="FBOX"/>
    <property type="match status" value="1"/>
</dbReference>
<evidence type="ECO:0000259" key="2">
    <source>
        <dbReference type="PROSITE" id="PS50181"/>
    </source>
</evidence>
<dbReference type="PANTHER" id="PTHR31293">
    <property type="entry name" value="RNI-LIKE SUPERFAMILY PROTEIN"/>
    <property type="match status" value="1"/>
</dbReference>
<evidence type="ECO:0000256" key="1">
    <source>
        <dbReference type="PROSITE-ProRule" id="PRU00708"/>
    </source>
</evidence>
<evidence type="ECO:0000313" key="4">
    <source>
        <dbReference type="Proteomes" id="UP000694240"/>
    </source>
</evidence>
<comment type="caution">
    <text evidence="3">The sequence shown here is derived from an EMBL/GenBank/DDBJ whole genome shotgun (WGS) entry which is preliminary data.</text>
</comment>
<dbReference type="CDD" id="cd22160">
    <property type="entry name" value="F-box_AtFBL13-like"/>
    <property type="match status" value="1"/>
</dbReference>
<reference evidence="3 4" key="1">
    <citation type="submission" date="2020-12" db="EMBL/GenBank/DDBJ databases">
        <title>Concerted genomic and epigenomic changes stabilize Arabidopsis allopolyploids.</title>
        <authorList>
            <person name="Chen Z."/>
        </authorList>
    </citation>
    <scope>NUCLEOTIDE SEQUENCE [LARGE SCALE GENOMIC DNA]</scope>
    <source>
        <strain evidence="3">Allo738</strain>
        <tissue evidence="3">Leaf</tissue>
    </source>
</reference>
<dbReference type="PROSITE" id="PS51375">
    <property type="entry name" value="PPR"/>
    <property type="match status" value="2"/>
</dbReference>
<dbReference type="InterPro" id="IPR002885">
    <property type="entry name" value="PPR_rpt"/>
</dbReference>
<dbReference type="Pfam" id="PF13456">
    <property type="entry name" value="RVT_3"/>
    <property type="match status" value="1"/>
</dbReference>
<dbReference type="PANTHER" id="PTHR31293:SF22">
    <property type="entry name" value="BNAC06G06520D PROTEIN"/>
    <property type="match status" value="1"/>
</dbReference>
<sequence length="1169" mass="131796">MGIGWSLHNRDGTQILHGSGAIHPTQSPTEAEAEALRLAVLNLRRLGYSHVTFCGDLKLIYDTLQRCALRGNNASWKYLPIATYLADVLKISKLCSFNFIHISRDANDIADRLAKQARSLVLNVKQRNYVTDIYNDVNNISSINAFQDLAGSLDELKTTSFIVVLTFWVCFLIKTPIKFRIEGTTPSFPGSVFALLHDSVSGTFISMDAKMFDTICSRDAISWLPDEVLGKILSLIPTKQAVSTSLLAKKWRTIFRLVDHLELDDSFSLQAVKDQTPGLRKHVRFVFTEDFKIFVDRTLALQCDYPIKNFSLKCHVSKYDERQKACVGRWISNVVGRGVFELDLRMKDPGIHFLPPHLVASKTLVKLTLGTQLCLGQLPSYVSLPSLKSLFIDTIVFYDIEDLCCVLLAGCPVLEELSVHHHDFIATPHTISSPTLKRLSVDYHCPDDVDSASHMSFDLPKLVYLEYSHCALGEYWQINLESLVEAKLDLGLERKVLRMDVTDLIIGIRNVQTLHLSPDSVHVIYSYCRHGLPVFKNLVNLSFGSKNKRGWRLLANLLKQSTKLETLIVKDLNGYTGDVSMPLNKVTSLHILGYRGTADEVKQLKSFIGEFECLELVQVDVAEAAEDNGKILQSKRDLMMLLGVSLPSKCQFKSVSGTQLLLIILLHNLGKGNKPLAALTTLNHMKEVGIDPSVLHYTTLIDGLSRAGNLEACKYFLDEMVKAGSRPDVVCYTVITGYVVSGELEKAKEMFREMMVIGQLPNVFTYNSMIRGLCMEGEFSEACWLLKEMESRGCNPNFVVYSTLVSYLRKAGKLSEARKLVAESHALAVNLYGCDTLCKDLLGKFNQLSPRRGRGVVELDLHIIGRGLHFLPPQLLASKTLVKLTLGYLNLGKLPSYVSLPSLKFLYIDTIFFEYEDFCYVLLAGCPVLEELSVHHKSYAFPHTIASPTVKKLSVDYDFHREEELSFDLPNLEYLHYSDFALYEYPQVNLQSLVEAKLELHPAEHVERPDITNLIMGIRNVEILHLSSVSVDVISSCCKYGLLLPVFNKLVNLSFGIKNKRGWKLLAKMLKQCPKLETLNILDLKGYRRDVSMRRNQVKFQILDYGGTDEEFEQLKSFIGSKRNAEAVVDDGTRLQTKRGCNDASWSFTKSKLPFHCRTSHLVYSYYTM</sequence>
<dbReference type="Proteomes" id="UP000694240">
    <property type="component" value="Chromosome 3"/>
</dbReference>
<name>A0A8T2F5D6_9BRAS</name>
<dbReference type="GO" id="GO:0003676">
    <property type="term" value="F:nucleic acid binding"/>
    <property type="evidence" value="ECO:0007669"/>
    <property type="project" value="InterPro"/>
</dbReference>
<dbReference type="InterPro" id="IPR002156">
    <property type="entry name" value="RNaseH_domain"/>
</dbReference>
<evidence type="ECO:0000313" key="3">
    <source>
        <dbReference type="EMBL" id="KAG7629143.1"/>
    </source>
</evidence>
<keyword evidence="4" id="KW-1185">Reference proteome</keyword>
<dbReference type="InterPro" id="IPR044730">
    <property type="entry name" value="RNase_H-like_dom_plant"/>
</dbReference>
<dbReference type="CDD" id="cd06222">
    <property type="entry name" value="RNase_H_like"/>
    <property type="match status" value="1"/>
</dbReference>
<dbReference type="InterPro" id="IPR055294">
    <property type="entry name" value="FBL60-like"/>
</dbReference>
<dbReference type="NCBIfam" id="TIGR00756">
    <property type="entry name" value="PPR"/>
    <property type="match status" value="3"/>
</dbReference>
<proteinExistence type="predicted"/>
<dbReference type="InterPro" id="IPR053781">
    <property type="entry name" value="F-box_AtFBL13-like"/>
</dbReference>
<dbReference type="GO" id="GO:0004523">
    <property type="term" value="F:RNA-DNA hybrid ribonuclease activity"/>
    <property type="evidence" value="ECO:0007669"/>
    <property type="project" value="InterPro"/>
</dbReference>
<dbReference type="Pfam" id="PF13041">
    <property type="entry name" value="PPR_2"/>
    <property type="match status" value="2"/>
</dbReference>
<feature type="domain" description="F-box" evidence="2">
    <location>
        <begin position="218"/>
        <end position="270"/>
    </location>
</feature>
<organism evidence="3 4">
    <name type="scientific">Arabidopsis thaliana x Arabidopsis arenosa</name>
    <dbReference type="NCBI Taxonomy" id="1240361"/>
    <lineage>
        <taxon>Eukaryota</taxon>
        <taxon>Viridiplantae</taxon>
        <taxon>Streptophyta</taxon>
        <taxon>Embryophyta</taxon>
        <taxon>Tracheophyta</taxon>
        <taxon>Spermatophyta</taxon>
        <taxon>Magnoliopsida</taxon>
        <taxon>eudicotyledons</taxon>
        <taxon>Gunneridae</taxon>
        <taxon>Pentapetalae</taxon>
        <taxon>rosids</taxon>
        <taxon>malvids</taxon>
        <taxon>Brassicales</taxon>
        <taxon>Brassicaceae</taxon>
        <taxon>Camelineae</taxon>
        <taxon>Arabidopsis</taxon>
    </lineage>
</organism>
<dbReference type="InterPro" id="IPR055411">
    <property type="entry name" value="LRR_FXL15/At3g58940/PEG3-like"/>
</dbReference>